<keyword evidence="3" id="KW-1185">Reference proteome</keyword>
<comment type="caution">
    <text evidence="2">The sequence shown here is derived from an EMBL/GenBank/DDBJ whole genome shotgun (WGS) entry which is preliminary data.</text>
</comment>
<dbReference type="CDD" id="cd04196">
    <property type="entry name" value="GT_2_like_d"/>
    <property type="match status" value="1"/>
</dbReference>
<dbReference type="PANTHER" id="PTHR43685">
    <property type="entry name" value="GLYCOSYLTRANSFERASE"/>
    <property type="match status" value="1"/>
</dbReference>
<organism evidence="2 3">
    <name type="scientific">Limosilactobacillus coleohominis</name>
    <dbReference type="NCBI Taxonomy" id="181675"/>
    <lineage>
        <taxon>Bacteria</taxon>
        <taxon>Bacillati</taxon>
        <taxon>Bacillota</taxon>
        <taxon>Bacilli</taxon>
        <taxon>Lactobacillales</taxon>
        <taxon>Lactobacillaceae</taxon>
        <taxon>Limosilactobacillus</taxon>
    </lineage>
</organism>
<gene>
    <name evidence="2" type="ORF">H5975_07395</name>
</gene>
<sequence>MKLSVVMSSYNGEQYIKEQLESIQQQEKKPDEVLIRDDGSTDQTVEIVRQFIKKHHLENWQIKVNQKNIGWRANFMEGMHEAQGDLIFLSDQDDIWLPNKLKVMEKIMLANPQINVLASNYQKFTESGLGSVGPYSAGHDLKKINLYNNYMDVKAPGCTYCVRKNFVNPISKVWDKNYPHDELAWCLALFTDSLYLYTEPLIKWRQHSTSAFARESRSLKSKAKKYDWIKSSVMFNNSVNDFLTIFPNTSSLEKKQKLIKATDHYLHLREKFYDSKNIIYGVQLLKYWNLYPRYRQYLLDWYLVFFNHK</sequence>
<evidence type="ECO:0000313" key="3">
    <source>
        <dbReference type="Proteomes" id="UP000785625"/>
    </source>
</evidence>
<dbReference type="Proteomes" id="UP000785625">
    <property type="component" value="Unassembled WGS sequence"/>
</dbReference>
<dbReference type="Gene3D" id="3.90.550.10">
    <property type="entry name" value="Spore Coat Polysaccharide Biosynthesis Protein SpsA, Chain A"/>
    <property type="match status" value="1"/>
</dbReference>
<protein>
    <submittedName>
        <fullName evidence="2">Glycosyltransferase family 2 protein</fullName>
    </submittedName>
</protein>
<proteinExistence type="predicted"/>
<dbReference type="SUPFAM" id="SSF53448">
    <property type="entry name" value="Nucleotide-diphospho-sugar transferases"/>
    <property type="match status" value="1"/>
</dbReference>
<dbReference type="InterPro" id="IPR001173">
    <property type="entry name" value="Glyco_trans_2-like"/>
</dbReference>
<reference evidence="2 3" key="1">
    <citation type="journal article" date="2021" name="Sci. Rep.">
        <title>The distribution of antibiotic resistance genes in chicken gut microbiota commensals.</title>
        <authorList>
            <person name="Juricova H."/>
            <person name="Matiasovicova J."/>
            <person name="Kubasova T."/>
            <person name="Cejkova D."/>
            <person name="Rychlik I."/>
        </authorList>
    </citation>
    <scope>NUCLEOTIDE SEQUENCE [LARGE SCALE GENOMIC DNA]</scope>
    <source>
        <strain evidence="2 3">An574</strain>
    </source>
</reference>
<name>A0ABS2H2H8_9LACO</name>
<dbReference type="InterPro" id="IPR050834">
    <property type="entry name" value="Glycosyltransf_2"/>
</dbReference>
<dbReference type="InterPro" id="IPR029044">
    <property type="entry name" value="Nucleotide-diphossugar_trans"/>
</dbReference>
<dbReference type="EMBL" id="JACJKU010000097">
    <property type="protein sequence ID" value="MBM6941278.1"/>
    <property type="molecule type" value="Genomic_DNA"/>
</dbReference>
<dbReference type="RefSeq" id="WP_204785510.1">
    <property type="nucleotide sequence ID" value="NZ_JACJKU010000097.1"/>
</dbReference>
<dbReference type="PANTHER" id="PTHR43685:SF2">
    <property type="entry name" value="GLYCOSYLTRANSFERASE 2-LIKE DOMAIN-CONTAINING PROTEIN"/>
    <property type="match status" value="1"/>
</dbReference>
<evidence type="ECO:0000259" key="1">
    <source>
        <dbReference type="Pfam" id="PF00535"/>
    </source>
</evidence>
<feature type="domain" description="Glycosyltransferase 2-like" evidence="1">
    <location>
        <begin position="4"/>
        <end position="131"/>
    </location>
</feature>
<accession>A0ABS2H2H8</accession>
<evidence type="ECO:0000313" key="2">
    <source>
        <dbReference type="EMBL" id="MBM6941278.1"/>
    </source>
</evidence>
<dbReference type="Pfam" id="PF00535">
    <property type="entry name" value="Glycos_transf_2"/>
    <property type="match status" value="1"/>
</dbReference>